<keyword evidence="3" id="KW-1185">Reference proteome</keyword>
<proteinExistence type="predicted"/>
<evidence type="ECO:0000256" key="1">
    <source>
        <dbReference type="SAM" id="MobiDB-lite"/>
    </source>
</evidence>
<feature type="non-terminal residue" evidence="2">
    <location>
        <position position="758"/>
    </location>
</feature>
<dbReference type="Proteomes" id="UP001178507">
    <property type="component" value="Unassembled WGS sequence"/>
</dbReference>
<comment type="caution">
    <text evidence="2">The sequence shown here is derived from an EMBL/GenBank/DDBJ whole genome shotgun (WGS) entry which is preliminary data.</text>
</comment>
<evidence type="ECO:0000313" key="3">
    <source>
        <dbReference type="Proteomes" id="UP001178507"/>
    </source>
</evidence>
<sequence>FVVSGLGFVVSGLGKEEGMKLVSTTAKVLAAASSAASALAFDAGSRRFDIWVGDMTEKEASELLKMHEHESAAASIIDNCAVAGINLSDIKVDIHNMAEKDVVNFMSLTLDGKQVGQQILNALLQSGGKAGELQKTAQRATDPTECVAAASSCKEEGMKLVSTTAKVLVAASSAASALAFDAGGRRFDIWVGDMTEKEASELLKMHEHESAATAIIDNCAVAGKAGELQKTAQRATDPTECVAAASSCFGLEVLGALRGQEVAASVLPVTWHVAMPRIVSLRVLIVFAALQQLRGRHSAPVHAATQRLGKLLVLRRCWLLLRALALLLLRLSPARRCPGDPVEILSKKGMLSLHTITQSGKEALFLPAGWAFCEKVLDCATDLFGYVSRGIVQGDQTGHQAGVAAVAAPTIPQTQTQAAEISKNGEGESKAAAENPGESEKQKKAPAPAFAPAPANPPSAAESTAEKEKKMKAPAPAEEGSEPGEEAPAPAETDFTLLPEPFPQKASALSGRANRGGGKTGELQKTAQRATDPIECVAAASSCFVVSGLGLAFTYASSDFRMKRKEEGMKLVSTTAKDMSSDSRYAATAHVLVAASAAASALAFDAGGRRFDIWVGDMTEKEASELLKMHEHESAATAIIDNCGHRAGDLVDACSMLKRGINLSDIKVDFHNMAEKDVVNFMSLTLDGKQVGQQILNALLQSGGAGIKAVINTTAYEPRKIAKLIRDENAHAIIWHPTEKLYRFASSLHATIAKQKMP</sequence>
<evidence type="ECO:0000313" key="2">
    <source>
        <dbReference type="EMBL" id="CAJ1393210.1"/>
    </source>
</evidence>
<dbReference type="AlphaFoldDB" id="A0AA36IUM5"/>
<protein>
    <submittedName>
        <fullName evidence="2">Uncharacterized protein</fullName>
    </submittedName>
</protein>
<reference evidence="2" key="1">
    <citation type="submission" date="2023-08" db="EMBL/GenBank/DDBJ databases">
        <authorList>
            <person name="Chen Y."/>
            <person name="Shah S."/>
            <person name="Dougan E. K."/>
            <person name="Thang M."/>
            <person name="Chan C."/>
        </authorList>
    </citation>
    <scope>NUCLEOTIDE SEQUENCE</scope>
</reference>
<dbReference type="EMBL" id="CAUJNA010002506">
    <property type="protein sequence ID" value="CAJ1393210.1"/>
    <property type="molecule type" value="Genomic_DNA"/>
</dbReference>
<feature type="region of interest" description="Disordered" evidence="1">
    <location>
        <begin position="413"/>
        <end position="496"/>
    </location>
</feature>
<gene>
    <name evidence="2" type="ORF">EVOR1521_LOCUS18130</name>
</gene>
<name>A0AA36IUM5_9DINO</name>
<accession>A0AA36IUM5</accession>
<organism evidence="2 3">
    <name type="scientific">Effrenium voratum</name>
    <dbReference type="NCBI Taxonomy" id="2562239"/>
    <lineage>
        <taxon>Eukaryota</taxon>
        <taxon>Sar</taxon>
        <taxon>Alveolata</taxon>
        <taxon>Dinophyceae</taxon>
        <taxon>Suessiales</taxon>
        <taxon>Symbiodiniaceae</taxon>
        <taxon>Effrenium</taxon>
    </lineage>
</organism>